<feature type="compositionally biased region" description="Basic residues" evidence="1">
    <location>
        <begin position="193"/>
        <end position="206"/>
    </location>
</feature>
<feature type="compositionally biased region" description="Acidic residues" evidence="1">
    <location>
        <begin position="10"/>
        <end position="19"/>
    </location>
</feature>
<feature type="region of interest" description="Disordered" evidence="1">
    <location>
        <begin position="228"/>
        <end position="278"/>
    </location>
</feature>
<evidence type="ECO:0000313" key="3">
    <source>
        <dbReference type="Proteomes" id="UP000198372"/>
    </source>
</evidence>
<feature type="region of interest" description="Disordered" evidence="1">
    <location>
        <begin position="291"/>
        <end position="341"/>
    </location>
</feature>
<organism evidence="2 3">
    <name type="scientific">Microbotryum intermedium</name>
    <dbReference type="NCBI Taxonomy" id="269621"/>
    <lineage>
        <taxon>Eukaryota</taxon>
        <taxon>Fungi</taxon>
        <taxon>Dikarya</taxon>
        <taxon>Basidiomycota</taxon>
        <taxon>Pucciniomycotina</taxon>
        <taxon>Microbotryomycetes</taxon>
        <taxon>Microbotryales</taxon>
        <taxon>Microbotryaceae</taxon>
        <taxon>Microbotryum</taxon>
    </lineage>
</organism>
<feature type="compositionally biased region" description="Basic and acidic residues" evidence="1">
    <location>
        <begin position="162"/>
        <end position="175"/>
    </location>
</feature>
<accession>A0A238FDD7</accession>
<gene>
    <name evidence="2" type="ORF">BQ2448_2178</name>
</gene>
<keyword evidence="3" id="KW-1185">Reference proteome</keyword>
<feature type="compositionally biased region" description="Basic and acidic residues" evidence="1">
    <location>
        <begin position="228"/>
        <end position="237"/>
    </location>
</feature>
<evidence type="ECO:0000313" key="2">
    <source>
        <dbReference type="EMBL" id="SCV69158.1"/>
    </source>
</evidence>
<name>A0A238FDD7_9BASI</name>
<feature type="region of interest" description="Disordered" evidence="1">
    <location>
        <begin position="1"/>
        <end position="31"/>
    </location>
</feature>
<sequence length="341" mass="38710">MLRTLKDDSTSDDDGDDDLPLSHAVGSRRPSIHHYPQFAPMMLNDGSHRRYTMNDLNSQLRSAKLVQGAAQSGWNSHQWMARFPREQQLYIQDWKKYDQGSVLAESMIVPVSPPLSSLPSPTALDMEKLDKRHRSSLTRLQSSVTLAFEGAKLKKQLEERQRVEAKEMAARELRRQTLPPTTSESVPKDEKPRKRVVRAPPPKHRKPRRPLLAFLFLCFKSKPIERKEAPHDVHRTASLDTPGLSTFSSMDEKEPLPSFDSPRSSLRPHLASTHSRTDSLEKVVVDWRASRRTSSTPAAVVSGLRTPFAPRHNATNYANVPETDKSTLTTKKPSKHSWLDY</sequence>
<proteinExistence type="predicted"/>
<dbReference type="AlphaFoldDB" id="A0A238FDD7"/>
<evidence type="ECO:0000256" key="1">
    <source>
        <dbReference type="SAM" id="MobiDB-lite"/>
    </source>
</evidence>
<feature type="region of interest" description="Disordered" evidence="1">
    <location>
        <begin position="162"/>
        <end position="206"/>
    </location>
</feature>
<dbReference type="Proteomes" id="UP000198372">
    <property type="component" value="Unassembled WGS sequence"/>
</dbReference>
<protein>
    <submittedName>
        <fullName evidence="2">BQ2448_2178 protein</fullName>
    </submittedName>
</protein>
<reference evidence="3" key="1">
    <citation type="submission" date="2016-09" db="EMBL/GenBank/DDBJ databases">
        <authorList>
            <person name="Jeantristanb JTB J.-T."/>
            <person name="Ricardo R."/>
        </authorList>
    </citation>
    <scope>NUCLEOTIDE SEQUENCE [LARGE SCALE GENOMIC DNA]</scope>
</reference>
<dbReference type="EMBL" id="FMSP01000004">
    <property type="protein sequence ID" value="SCV69158.1"/>
    <property type="molecule type" value="Genomic_DNA"/>
</dbReference>
<dbReference type="OrthoDB" id="2536802at2759"/>